<feature type="region of interest" description="Disordered" evidence="1">
    <location>
        <begin position="37"/>
        <end position="61"/>
    </location>
</feature>
<evidence type="ECO:0000313" key="3">
    <source>
        <dbReference type="Proteomes" id="UP000299102"/>
    </source>
</evidence>
<protein>
    <submittedName>
        <fullName evidence="2">Uncharacterized protein</fullName>
    </submittedName>
</protein>
<gene>
    <name evidence="2" type="ORF">EVAR_55921_1</name>
</gene>
<evidence type="ECO:0000313" key="2">
    <source>
        <dbReference type="EMBL" id="GBP80103.1"/>
    </source>
</evidence>
<comment type="caution">
    <text evidence="2">The sequence shown here is derived from an EMBL/GenBank/DDBJ whole genome shotgun (WGS) entry which is preliminary data.</text>
</comment>
<proteinExistence type="predicted"/>
<name>A0A4C1YYT2_EUMVA</name>
<evidence type="ECO:0000256" key="1">
    <source>
        <dbReference type="SAM" id="MobiDB-lite"/>
    </source>
</evidence>
<reference evidence="2 3" key="1">
    <citation type="journal article" date="2019" name="Commun. Biol.">
        <title>The bagworm genome reveals a unique fibroin gene that provides high tensile strength.</title>
        <authorList>
            <person name="Kono N."/>
            <person name="Nakamura H."/>
            <person name="Ohtoshi R."/>
            <person name="Tomita M."/>
            <person name="Numata K."/>
            <person name="Arakawa K."/>
        </authorList>
    </citation>
    <scope>NUCLEOTIDE SEQUENCE [LARGE SCALE GENOMIC DNA]</scope>
</reference>
<dbReference type="Proteomes" id="UP000299102">
    <property type="component" value="Unassembled WGS sequence"/>
</dbReference>
<sequence>MMYGDREIKKYTLRSNGFMRKRERENIDRECLCAPRASHEASPGDADIKDRQTGSPTAPSWSPAACVLNGRFQTDVRRGYPPTKDCTQKDFVFLLL</sequence>
<keyword evidence="3" id="KW-1185">Reference proteome</keyword>
<organism evidence="2 3">
    <name type="scientific">Eumeta variegata</name>
    <name type="common">Bagworm moth</name>
    <name type="synonym">Eumeta japonica</name>
    <dbReference type="NCBI Taxonomy" id="151549"/>
    <lineage>
        <taxon>Eukaryota</taxon>
        <taxon>Metazoa</taxon>
        <taxon>Ecdysozoa</taxon>
        <taxon>Arthropoda</taxon>
        <taxon>Hexapoda</taxon>
        <taxon>Insecta</taxon>
        <taxon>Pterygota</taxon>
        <taxon>Neoptera</taxon>
        <taxon>Endopterygota</taxon>
        <taxon>Lepidoptera</taxon>
        <taxon>Glossata</taxon>
        <taxon>Ditrysia</taxon>
        <taxon>Tineoidea</taxon>
        <taxon>Psychidae</taxon>
        <taxon>Oiketicinae</taxon>
        <taxon>Eumeta</taxon>
    </lineage>
</organism>
<accession>A0A4C1YYT2</accession>
<dbReference type="AlphaFoldDB" id="A0A4C1YYT2"/>
<dbReference type="EMBL" id="BGZK01001446">
    <property type="protein sequence ID" value="GBP80103.1"/>
    <property type="molecule type" value="Genomic_DNA"/>
</dbReference>